<feature type="transmembrane region" description="Helical" evidence="1">
    <location>
        <begin position="21"/>
        <end position="43"/>
    </location>
</feature>
<reference evidence="3 4" key="1">
    <citation type="submission" date="2019-03" db="EMBL/GenBank/DDBJ databases">
        <title>Genomic Encyclopedia of Type Strains, Phase IV (KMG-IV): sequencing the most valuable type-strain genomes for metagenomic binning, comparative biology and taxonomic classification.</title>
        <authorList>
            <person name="Goeker M."/>
        </authorList>
    </citation>
    <scope>NUCLEOTIDE SEQUENCE [LARGE SCALE GENOMIC DNA]</scope>
    <source>
        <strain evidence="3 4">DSM 9035</strain>
    </source>
</reference>
<feature type="transmembrane region" description="Helical" evidence="1">
    <location>
        <begin position="80"/>
        <end position="98"/>
    </location>
</feature>
<dbReference type="SUPFAM" id="SSF81324">
    <property type="entry name" value="Voltage-gated potassium channels"/>
    <property type="match status" value="1"/>
</dbReference>
<dbReference type="OrthoDB" id="2974133at2"/>
<sequence length="240" mass="27465">MIEETESGAKRTGLMRLHHHLYSHFYIKMTVVMLLSILIYPSIEQLDAALAAIIMVDVAMMLMAMNNVAFESRRRGVRRFLLVLFGVSAVTLDVYTALHPNPDVILATSLFFCLFYIYAIYNMMRYVLLPGRITLDRLFASLTVYMTLALFWAVIYRIIFILDPKAFRFDGEFDRDSLSIYDFIYFSYATITTTGYGDIVPNTHQVQSFAIVEQMVGVLYVAILVARLTNLYSSHAQAPD</sequence>
<keyword evidence="1" id="KW-0812">Transmembrane</keyword>
<feature type="domain" description="Potassium channel" evidence="2">
    <location>
        <begin position="149"/>
        <end position="232"/>
    </location>
</feature>
<organism evidence="3 4">
    <name type="scientific">Aquabacter spiritensis</name>
    <dbReference type="NCBI Taxonomy" id="933073"/>
    <lineage>
        <taxon>Bacteria</taxon>
        <taxon>Pseudomonadati</taxon>
        <taxon>Pseudomonadota</taxon>
        <taxon>Alphaproteobacteria</taxon>
        <taxon>Hyphomicrobiales</taxon>
        <taxon>Xanthobacteraceae</taxon>
        <taxon>Aquabacter</taxon>
    </lineage>
</organism>
<gene>
    <name evidence="3" type="ORF">EDC64_101342</name>
</gene>
<evidence type="ECO:0000313" key="4">
    <source>
        <dbReference type="Proteomes" id="UP000294664"/>
    </source>
</evidence>
<proteinExistence type="predicted"/>
<evidence type="ECO:0000259" key="2">
    <source>
        <dbReference type="Pfam" id="PF07885"/>
    </source>
</evidence>
<keyword evidence="1" id="KW-1133">Transmembrane helix</keyword>
<keyword evidence="1" id="KW-0472">Membrane</keyword>
<accession>A0A4R3M5F8</accession>
<feature type="transmembrane region" description="Helical" evidence="1">
    <location>
        <begin position="49"/>
        <end position="68"/>
    </location>
</feature>
<evidence type="ECO:0000256" key="1">
    <source>
        <dbReference type="SAM" id="Phobius"/>
    </source>
</evidence>
<dbReference type="InterPro" id="IPR013099">
    <property type="entry name" value="K_chnl_dom"/>
</dbReference>
<dbReference type="AlphaFoldDB" id="A0A4R3M5F8"/>
<evidence type="ECO:0000313" key="3">
    <source>
        <dbReference type="EMBL" id="TCT07823.1"/>
    </source>
</evidence>
<comment type="caution">
    <text evidence="3">The sequence shown here is derived from an EMBL/GenBank/DDBJ whole genome shotgun (WGS) entry which is preliminary data.</text>
</comment>
<protein>
    <submittedName>
        <fullName evidence="3">Ion channel</fullName>
    </submittedName>
</protein>
<dbReference type="Pfam" id="PF07885">
    <property type="entry name" value="Ion_trans_2"/>
    <property type="match status" value="1"/>
</dbReference>
<keyword evidence="4" id="KW-1185">Reference proteome</keyword>
<name>A0A4R3M5F8_9HYPH</name>
<feature type="transmembrane region" description="Helical" evidence="1">
    <location>
        <begin position="142"/>
        <end position="162"/>
    </location>
</feature>
<feature type="transmembrane region" description="Helical" evidence="1">
    <location>
        <begin position="206"/>
        <end position="226"/>
    </location>
</feature>
<dbReference type="Proteomes" id="UP000294664">
    <property type="component" value="Unassembled WGS sequence"/>
</dbReference>
<dbReference type="EMBL" id="SMAI01000001">
    <property type="protein sequence ID" value="TCT07823.1"/>
    <property type="molecule type" value="Genomic_DNA"/>
</dbReference>
<feature type="transmembrane region" description="Helical" evidence="1">
    <location>
        <begin position="104"/>
        <end position="121"/>
    </location>
</feature>
<dbReference type="Gene3D" id="1.10.287.70">
    <property type="match status" value="1"/>
</dbReference>
<dbReference type="RefSeq" id="WP_132029133.1">
    <property type="nucleotide sequence ID" value="NZ_SMAI01000001.1"/>
</dbReference>